<evidence type="ECO:0000313" key="4">
    <source>
        <dbReference type="Proteomes" id="UP001215151"/>
    </source>
</evidence>
<dbReference type="Proteomes" id="UP001215151">
    <property type="component" value="Unassembled WGS sequence"/>
</dbReference>
<evidence type="ECO:0000313" key="3">
    <source>
        <dbReference type="EMBL" id="KAJ8482038.1"/>
    </source>
</evidence>
<keyword evidence="2" id="KW-0472">Membrane</keyword>
<protein>
    <submittedName>
        <fullName evidence="3">Uncharacterized protein</fullName>
    </submittedName>
</protein>
<organism evidence="3 4">
    <name type="scientific">Trametes cubensis</name>
    <dbReference type="NCBI Taxonomy" id="1111947"/>
    <lineage>
        <taxon>Eukaryota</taxon>
        <taxon>Fungi</taxon>
        <taxon>Dikarya</taxon>
        <taxon>Basidiomycota</taxon>
        <taxon>Agaricomycotina</taxon>
        <taxon>Agaricomycetes</taxon>
        <taxon>Polyporales</taxon>
        <taxon>Polyporaceae</taxon>
        <taxon>Trametes</taxon>
    </lineage>
</organism>
<dbReference type="AlphaFoldDB" id="A0AAD7TTT7"/>
<dbReference type="EMBL" id="JAPEVG010000123">
    <property type="protein sequence ID" value="KAJ8482038.1"/>
    <property type="molecule type" value="Genomic_DNA"/>
</dbReference>
<evidence type="ECO:0000256" key="2">
    <source>
        <dbReference type="SAM" id="Phobius"/>
    </source>
</evidence>
<reference evidence="3" key="1">
    <citation type="submission" date="2022-11" db="EMBL/GenBank/DDBJ databases">
        <title>Genome Sequence of Cubamyces cubensis.</title>
        <authorList>
            <person name="Buettner E."/>
        </authorList>
    </citation>
    <scope>NUCLEOTIDE SEQUENCE</scope>
    <source>
        <strain evidence="3">MPL-01</strain>
    </source>
</reference>
<keyword evidence="4" id="KW-1185">Reference proteome</keyword>
<comment type="caution">
    <text evidence="3">The sequence shown here is derived from an EMBL/GenBank/DDBJ whole genome shotgun (WGS) entry which is preliminary data.</text>
</comment>
<feature type="transmembrane region" description="Helical" evidence="2">
    <location>
        <begin position="112"/>
        <end position="135"/>
    </location>
</feature>
<feature type="transmembrane region" description="Helical" evidence="2">
    <location>
        <begin position="28"/>
        <end position="45"/>
    </location>
</feature>
<keyword evidence="2" id="KW-1133">Transmembrane helix</keyword>
<keyword evidence="2" id="KW-0812">Transmembrane</keyword>
<name>A0AAD7TTT7_9APHY</name>
<feature type="region of interest" description="Disordered" evidence="1">
    <location>
        <begin position="307"/>
        <end position="347"/>
    </location>
</feature>
<proteinExistence type="predicted"/>
<sequence>MLTLRGAGIISTCLEGILYVRNRNRRRLNYGMLAASCALLVLSTAEMGVNIARVYQGFLTIGPGLPGGPEQYFADVSQPTFVTKSALYCLQTLILDGVVIMRTYVVWQSVYVVILPIIGYCGLLAATIGSNTALATASTHAGDIFATETGRWITAVYSLTLGTNLSSTLLLAYRIWQVTRESAKYRSGASGPLTPVLRAIIESGAIYSMAITAGLVTFLVQSNGVYIVLDILSPIISIVFNMIIVRIGLASDRRIVRAGPTTVTQLSSFAAAVPAEARARRRGTLDTSYELKDITVDITQFLETTSGFAQDDDPESTNLHTESHKSAPLGNTSVSIAGNHPSDDSTP</sequence>
<evidence type="ECO:0000256" key="1">
    <source>
        <dbReference type="SAM" id="MobiDB-lite"/>
    </source>
</evidence>
<feature type="transmembrane region" description="Helical" evidence="2">
    <location>
        <begin position="155"/>
        <end position="176"/>
    </location>
</feature>
<accession>A0AAD7TTT7</accession>
<gene>
    <name evidence="3" type="ORF">ONZ51_g5621</name>
</gene>
<feature type="transmembrane region" description="Helical" evidence="2">
    <location>
        <begin position="226"/>
        <end position="249"/>
    </location>
</feature>
<feature type="transmembrane region" description="Helical" evidence="2">
    <location>
        <begin position="85"/>
        <end position="105"/>
    </location>
</feature>
<feature type="transmembrane region" description="Helical" evidence="2">
    <location>
        <begin position="196"/>
        <end position="220"/>
    </location>
</feature>